<comment type="caution">
    <text evidence="1">The sequence shown here is derived from an EMBL/GenBank/DDBJ whole genome shotgun (WGS) entry which is preliminary data.</text>
</comment>
<name>A0A7J8Z8P0_9ROSI</name>
<proteinExistence type="predicted"/>
<organism evidence="1 2">
    <name type="scientific">Gossypium laxum</name>
    <dbReference type="NCBI Taxonomy" id="34288"/>
    <lineage>
        <taxon>Eukaryota</taxon>
        <taxon>Viridiplantae</taxon>
        <taxon>Streptophyta</taxon>
        <taxon>Embryophyta</taxon>
        <taxon>Tracheophyta</taxon>
        <taxon>Spermatophyta</taxon>
        <taxon>Magnoliopsida</taxon>
        <taxon>eudicotyledons</taxon>
        <taxon>Gunneridae</taxon>
        <taxon>Pentapetalae</taxon>
        <taxon>rosids</taxon>
        <taxon>malvids</taxon>
        <taxon>Malvales</taxon>
        <taxon>Malvaceae</taxon>
        <taxon>Malvoideae</taxon>
        <taxon>Gossypium</taxon>
    </lineage>
</organism>
<accession>A0A7J8Z8P0</accession>
<gene>
    <name evidence="1" type="ORF">Golax_020190</name>
</gene>
<keyword evidence="2" id="KW-1185">Reference proteome</keyword>
<dbReference type="AlphaFoldDB" id="A0A7J8Z8P0"/>
<sequence length="39" mass="4696">MWVLRLHRLSNNNRLLLPLINNRNQRRRTGVLFVGKRLG</sequence>
<evidence type="ECO:0000313" key="1">
    <source>
        <dbReference type="EMBL" id="MBA0708217.1"/>
    </source>
</evidence>
<reference evidence="1 2" key="1">
    <citation type="journal article" date="2019" name="Genome Biol. Evol.">
        <title>Insights into the evolution of the New World diploid cottons (Gossypium, subgenus Houzingenia) based on genome sequencing.</title>
        <authorList>
            <person name="Grover C.E."/>
            <person name="Arick M.A. 2nd"/>
            <person name="Thrash A."/>
            <person name="Conover J.L."/>
            <person name="Sanders W.S."/>
            <person name="Peterson D.G."/>
            <person name="Frelichowski J.E."/>
            <person name="Scheffler J.A."/>
            <person name="Scheffler B.E."/>
            <person name="Wendel J.F."/>
        </authorList>
    </citation>
    <scope>NUCLEOTIDE SEQUENCE [LARGE SCALE GENOMIC DNA]</scope>
    <source>
        <strain evidence="1">4</strain>
        <tissue evidence="1">Leaf</tissue>
    </source>
</reference>
<evidence type="ECO:0000313" key="2">
    <source>
        <dbReference type="Proteomes" id="UP000593574"/>
    </source>
</evidence>
<dbReference type="Proteomes" id="UP000593574">
    <property type="component" value="Unassembled WGS sequence"/>
</dbReference>
<protein>
    <submittedName>
        <fullName evidence="1">Uncharacterized protein</fullName>
    </submittedName>
</protein>
<dbReference type="EMBL" id="JABEZV010000003">
    <property type="protein sequence ID" value="MBA0708217.1"/>
    <property type="molecule type" value="Genomic_DNA"/>
</dbReference>